<dbReference type="RefSeq" id="WP_236012975.1">
    <property type="nucleotide sequence ID" value="NZ_AP014704.1"/>
</dbReference>
<dbReference type="EMBL" id="AP014704">
    <property type="protein sequence ID" value="BAQ44062.1"/>
    <property type="molecule type" value="Genomic_DNA"/>
</dbReference>
<organism evidence="2 3">
    <name type="scientific">Methylobacterium aquaticum</name>
    <dbReference type="NCBI Taxonomy" id="270351"/>
    <lineage>
        <taxon>Bacteria</taxon>
        <taxon>Pseudomonadati</taxon>
        <taxon>Pseudomonadota</taxon>
        <taxon>Alphaproteobacteria</taxon>
        <taxon>Hyphomicrobiales</taxon>
        <taxon>Methylobacteriaceae</taxon>
        <taxon>Methylobacterium</taxon>
    </lineage>
</organism>
<dbReference type="KEGG" id="maqu:Maq22A_c03055"/>
<evidence type="ECO:0000313" key="2">
    <source>
        <dbReference type="EMBL" id="BAQ44062.1"/>
    </source>
</evidence>
<dbReference type="Proteomes" id="UP000061432">
    <property type="component" value="Chromosome"/>
</dbReference>
<protein>
    <submittedName>
        <fullName evidence="2">Uncharacterized protein</fullName>
    </submittedName>
</protein>
<dbReference type="PATRIC" id="fig|270351.10.peg.595"/>
<dbReference type="AlphaFoldDB" id="A0A0C6FB66"/>
<reference evidence="2 3" key="1">
    <citation type="journal article" date="2015" name="Genome Announc.">
        <title>Complete Genome Sequence of Methylobacterium aquaticum Strain 22A, Isolated from Racomitrium japonicum Moss.</title>
        <authorList>
            <person name="Tani A."/>
            <person name="Ogura Y."/>
            <person name="Hayashi T."/>
            <person name="Kimbara K."/>
        </authorList>
    </citation>
    <scope>NUCLEOTIDE SEQUENCE [LARGE SCALE GENOMIC DNA]</scope>
    <source>
        <strain evidence="2 3">MA-22A</strain>
    </source>
</reference>
<evidence type="ECO:0000313" key="3">
    <source>
        <dbReference type="Proteomes" id="UP000061432"/>
    </source>
</evidence>
<proteinExistence type="predicted"/>
<feature type="region of interest" description="Disordered" evidence="1">
    <location>
        <begin position="1"/>
        <end position="22"/>
    </location>
</feature>
<evidence type="ECO:0000256" key="1">
    <source>
        <dbReference type="SAM" id="MobiDB-lite"/>
    </source>
</evidence>
<reference evidence="3" key="2">
    <citation type="submission" date="2015-01" db="EMBL/GenBank/DDBJ databases">
        <title>Complete genome sequence of Methylobacterium aquaticum strain 22A.</title>
        <authorList>
            <person name="Tani A."/>
            <person name="Ogura Y."/>
            <person name="Hayashi T."/>
        </authorList>
    </citation>
    <scope>NUCLEOTIDE SEQUENCE [LARGE SCALE GENOMIC DNA]</scope>
    <source>
        <strain evidence="3">MA-22A</strain>
    </source>
</reference>
<accession>A0A0C6FB66</accession>
<name>A0A0C6FB66_9HYPH</name>
<gene>
    <name evidence="2" type="ORF">Maq22A_c03055</name>
</gene>
<sequence>MARQTFMAQQSFQARPGPPRMSEDDAACRACCGQMRAHWQERPHARLMVVASTPVVEAFGGGVETRYLCLDCGHTLLHSTGRFGQGWH</sequence>
<feature type="compositionally biased region" description="Polar residues" evidence="1">
    <location>
        <begin position="1"/>
        <end position="13"/>
    </location>
</feature>